<protein>
    <submittedName>
        <fullName evidence="2">SGNH/GDSL hydrolase family protein</fullName>
    </submittedName>
</protein>
<sequence>MKLLIAGDSLSMSRHADGISFEQIYAVRIQRAHPAMLVINGSERANSSRRIASEEYLDEYLRPLAPDHVVIQVGVVDCTPRIFTEGERRLLRLMQRVPLLRAISRAIIRAASRNRAAITRQRNMPMIPLDEFQRHLQAFILEARKARIDCSIAIVNIACPSATFLLRNHGALELVERYNAALQTIASEAGSQVIDLFAYTRQHPESLLADGYHINAKAHQFLYEALATHLISAEPNLRSTA</sequence>
<dbReference type="Proteomes" id="UP001201463">
    <property type="component" value="Unassembled WGS sequence"/>
</dbReference>
<dbReference type="CDD" id="cd00229">
    <property type="entry name" value="SGNH_hydrolase"/>
    <property type="match status" value="1"/>
</dbReference>
<evidence type="ECO:0000259" key="1">
    <source>
        <dbReference type="Pfam" id="PF13472"/>
    </source>
</evidence>
<dbReference type="EMBL" id="JAJTWT010000005">
    <property type="protein sequence ID" value="MCE4538170.1"/>
    <property type="molecule type" value="Genomic_DNA"/>
</dbReference>
<dbReference type="InterPro" id="IPR013830">
    <property type="entry name" value="SGNH_hydro"/>
</dbReference>
<dbReference type="PANTHER" id="PTHR14209:SF19">
    <property type="entry name" value="ISOAMYL ACETATE-HYDROLYZING ESTERASE 1 HOMOLOG"/>
    <property type="match status" value="1"/>
</dbReference>
<keyword evidence="3" id="KW-1185">Reference proteome</keyword>
<dbReference type="Gene3D" id="3.40.50.1110">
    <property type="entry name" value="SGNH hydrolase"/>
    <property type="match status" value="1"/>
</dbReference>
<evidence type="ECO:0000313" key="3">
    <source>
        <dbReference type="Proteomes" id="UP001201463"/>
    </source>
</evidence>
<dbReference type="InterPro" id="IPR045136">
    <property type="entry name" value="Iah1-like"/>
</dbReference>
<dbReference type="PANTHER" id="PTHR14209">
    <property type="entry name" value="ISOAMYL ACETATE-HYDROLYZING ESTERASE 1"/>
    <property type="match status" value="1"/>
</dbReference>
<dbReference type="RefSeq" id="WP_233392618.1">
    <property type="nucleotide sequence ID" value="NZ_JAJTWT010000005.1"/>
</dbReference>
<reference evidence="2 3" key="1">
    <citation type="submission" date="2021-12" db="EMBL/GenBank/DDBJ databases">
        <title>Genome seq of p7.</title>
        <authorList>
            <person name="Seo T."/>
        </authorList>
    </citation>
    <scope>NUCLEOTIDE SEQUENCE [LARGE SCALE GENOMIC DNA]</scope>
    <source>
        <strain evidence="2 3">P7</strain>
    </source>
</reference>
<dbReference type="GO" id="GO:0016787">
    <property type="term" value="F:hydrolase activity"/>
    <property type="evidence" value="ECO:0007669"/>
    <property type="project" value="UniProtKB-KW"/>
</dbReference>
<keyword evidence="2" id="KW-0378">Hydrolase</keyword>
<dbReference type="SUPFAM" id="SSF52266">
    <property type="entry name" value="SGNH hydrolase"/>
    <property type="match status" value="1"/>
</dbReference>
<name>A0ABS8XLR0_9BURK</name>
<comment type="caution">
    <text evidence="2">The sequence shown here is derived from an EMBL/GenBank/DDBJ whole genome shotgun (WGS) entry which is preliminary data.</text>
</comment>
<evidence type="ECO:0000313" key="2">
    <source>
        <dbReference type="EMBL" id="MCE4538170.1"/>
    </source>
</evidence>
<organism evidence="2 3">
    <name type="scientific">Pelomonas caseinilytica</name>
    <dbReference type="NCBI Taxonomy" id="2906763"/>
    <lineage>
        <taxon>Bacteria</taxon>
        <taxon>Pseudomonadati</taxon>
        <taxon>Pseudomonadota</taxon>
        <taxon>Betaproteobacteria</taxon>
        <taxon>Burkholderiales</taxon>
        <taxon>Sphaerotilaceae</taxon>
        <taxon>Roseateles</taxon>
    </lineage>
</organism>
<dbReference type="Pfam" id="PF13472">
    <property type="entry name" value="Lipase_GDSL_2"/>
    <property type="match status" value="1"/>
</dbReference>
<proteinExistence type="predicted"/>
<gene>
    <name evidence="2" type="ORF">LXT12_13005</name>
</gene>
<accession>A0ABS8XLR0</accession>
<feature type="domain" description="SGNH hydrolase-type esterase" evidence="1">
    <location>
        <begin position="7"/>
        <end position="220"/>
    </location>
</feature>
<dbReference type="InterPro" id="IPR036514">
    <property type="entry name" value="SGNH_hydro_sf"/>
</dbReference>